<dbReference type="Gene3D" id="3.30.2140.20">
    <property type="match status" value="1"/>
</dbReference>
<comment type="caution">
    <text evidence="2">The sequence shown here is derived from an EMBL/GenBank/DDBJ whole genome shotgun (WGS) entry which is preliminary data.</text>
</comment>
<dbReference type="Proteomes" id="UP001140091">
    <property type="component" value="Unassembled WGS sequence"/>
</dbReference>
<gene>
    <name evidence="2" type="ORF">H1R20_g14929</name>
</gene>
<evidence type="ECO:0000313" key="2">
    <source>
        <dbReference type="EMBL" id="KAJ2922174.1"/>
    </source>
</evidence>
<keyword evidence="3" id="KW-1185">Reference proteome</keyword>
<organism evidence="2 3">
    <name type="scientific">Candolleomyces eurysporus</name>
    <dbReference type="NCBI Taxonomy" id="2828524"/>
    <lineage>
        <taxon>Eukaryota</taxon>
        <taxon>Fungi</taxon>
        <taxon>Dikarya</taxon>
        <taxon>Basidiomycota</taxon>
        <taxon>Agaricomycotina</taxon>
        <taxon>Agaricomycetes</taxon>
        <taxon>Agaricomycetidae</taxon>
        <taxon>Agaricales</taxon>
        <taxon>Agaricineae</taxon>
        <taxon>Psathyrellaceae</taxon>
        <taxon>Candolleomyces</taxon>
    </lineage>
</organism>
<feature type="non-terminal residue" evidence="2">
    <location>
        <position position="345"/>
    </location>
</feature>
<protein>
    <recommendedName>
        <fullName evidence="4">Arylamine N-acetyltransferase</fullName>
    </recommendedName>
</protein>
<evidence type="ECO:0008006" key="4">
    <source>
        <dbReference type="Google" id="ProtNLM"/>
    </source>
</evidence>
<dbReference type="AlphaFoldDB" id="A0A9W8IUQ5"/>
<comment type="similarity">
    <text evidence="1">Belongs to the arylamine N-acetyltransferase family.</text>
</comment>
<dbReference type="InterPro" id="IPR001447">
    <property type="entry name" value="Arylamine_N-AcTrfase"/>
</dbReference>
<evidence type="ECO:0000313" key="3">
    <source>
        <dbReference type="Proteomes" id="UP001140091"/>
    </source>
</evidence>
<dbReference type="EMBL" id="JANBPK010001509">
    <property type="protein sequence ID" value="KAJ2922174.1"/>
    <property type="molecule type" value="Genomic_DNA"/>
</dbReference>
<reference evidence="2" key="1">
    <citation type="submission" date="2022-06" db="EMBL/GenBank/DDBJ databases">
        <title>Genome Sequence of Candolleomyces eurysporus.</title>
        <authorList>
            <person name="Buettner E."/>
        </authorList>
    </citation>
    <scope>NUCLEOTIDE SEQUENCE</scope>
    <source>
        <strain evidence="2">VTCC 930004</strain>
    </source>
</reference>
<sequence length="345" mass="38755">MSGGHLQDQLWIRQVPSFYSPAQVREYLSAARFDPLPEENEIEEKKFKRSLESLEKIVRAHLTTFPWENTAMHYSASHTMDVSPQGAFERLVKDGNGSYCFGQNTVLLGILRGLGFRAYSGAGRVNINWRKPEDEEIYTSQTHMVIFVQPLDDSNLTYVVDVGFGGGGLARPIPLVAGDESIVMGVGPSEEHRLIRAPLPHSSLSTSPSSDVPKGQDLWFMQVRDKKTPDGAYGPWMRVYRFSEFEYFPTDYADGSFVVAQSQKGIFAEQVLCVKHFVDEQHPEYLYRIVVAGNRVTKQVSGKETEILRTFTSEQDRVDALKEIFGITLEEGAIENIKGRPPALA</sequence>
<dbReference type="InterPro" id="IPR038765">
    <property type="entry name" value="Papain-like_cys_pep_sf"/>
</dbReference>
<accession>A0A9W8IUQ5</accession>
<evidence type="ECO:0000256" key="1">
    <source>
        <dbReference type="ARBA" id="ARBA00006547"/>
    </source>
</evidence>
<dbReference type="GO" id="GO:0016407">
    <property type="term" value="F:acetyltransferase activity"/>
    <property type="evidence" value="ECO:0007669"/>
    <property type="project" value="InterPro"/>
</dbReference>
<dbReference type="PANTHER" id="PTHR11786">
    <property type="entry name" value="N-HYDROXYARYLAMINE O-ACETYLTRANSFERASE"/>
    <property type="match status" value="1"/>
</dbReference>
<name>A0A9W8IUQ5_9AGAR</name>
<dbReference type="OrthoDB" id="10260017at2759"/>
<dbReference type="PANTHER" id="PTHR11786:SF0">
    <property type="entry name" value="ARYLAMINE N-ACETYLTRANSFERASE 4-RELATED"/>
    <property type="match status" value="1"/>
</dbReference>
<dbReference type="Pfam" id="PF00797">
    <property type="entry name" value="Acetyltransf_2"/>
    <property type="match status" value="1"/>
</dbReference>
<dbReference type="InterPro" id="IPR053710">
    <property type="entry name" value="Arylamine_NAT_domain_sf"/>
</dbReference>
<proteinExistence type="inferred from homology"/>
<dbReference type="SUPFAM" id="SSF54001">
    <property type="entry name" value="Cysteine proteinases"/>
    <property type="match status" value="1"/>
</dbReference>